<feature type="region of interest" description="Disordered" evidence="10">
    <location>
        <begin position="853"/>
        <end position="892"/>
    </location>
</feature>
<feature type="compositionally biased region" description="Acidic residues" evidence="10">
    <location>
        <begin position="1298"/>
        <end position="1317"/>
    </location>
</feature>
<feature type="compositionally biased region" description="Basic and acidic residues" evidence="10">
    <location>
        <begin position="492"/>
        <end position="506"/>
    </location>
</feature>
<feature type="compositionally biased region" description="Polar residues" evidence="10">
    <location>
        <begin position="481"/>
        <end position="491"/>
    </location>
</feature>
<feature type="compositionally biased region" description="Basic and acidic residues" evidence="10">
    <location>
        <begin position="1377"/>
        <end position="1391"/>
    </location>
</feature>
<evidence type="ECO:0000256" key="6">
    <source>
        <dbReference type="ARBA" id="ARBA00022840"/>
    </source>
</evidence>
<evidence type="ECO:0000256" key="10">
    <source>
        <dbReference type="SAM" id="MobiDB-lite"/>
    </source>
</evidence>
<evidence type="ECO:0000256" key="2">
    <source>
        <dbReference type="ARBA" id="ARBA00022527"/>
    </source>
</evidence>
<dbReference type="CDD" id="cd14008">
    <property type="entry name" value="STKc_LKB1_CaMKK"/>
    <property type="match status" value="1"/>
</dbReference>
<sequence>MDSAEHARLAENTPTVAGEGGDAGAEDRDNDHTPRSEFVPSVPATPAAKLPQQQQHQKHLSVAGEPSYFSPQPLRLYSTRLPASAPTSTANSTEASPIDASASPGPALLPRPSLSTQPSDFTIQRRPSVQRDLSSTSNTSVATVRAQSAEPSTQITPPSKPHRDGPHYPNQSYAALQSQHYPPPYAPHYTPHVLRTRSSHPSHYASHSVAQLSTFGLPHEHVHNIMDSGSRTVGNSPASSPGLFSPTTPPLRPVPASEEHGYYSSPYLHHTHRQAPKETHVADVDVDPVSGRKIINQYEVIDELGRGVHGKVKLGRNLETNVYVAIKIVDRFSKRRRLGKNGSHEDKIKREIAILKKARHPNIVSLLEVIDDPSRKKVYIVLEHVELGEVKWRTEAAKEIALVEWRRYQRESEGIFDNDNAAMEDERIITRAHKTIERQQRRRAKEMHDRRFNRGENAPWSFEFGGDSDDDVWEESHDSHTTQAPQRPSSRTQHEDRHREAHRDTNMETAYRSTTPTAAARQGERTPPSTGLEGTMYGAYEPELIRGRTPSVAGSSSSHFTEPEDVDVPEHFRYVPLMTIQAARDVFRDTVLGLEYLHYQGVIHRDIKPANLLQTKEHRIKISDFGVSYLGRQTHDDSGDQSESDYQDADEAIELAKTVGTPAFYAPELCRTDLDADTPPVTGKIDIFALGVTLYCLIYGRVPFHDNNTFALMKTITDTEAYLPRYRLKAVSEKSGSRPNSHGRMYQSMTTHTRAAHDLDYEEVDENLRDLLQKLLIKDPRKRISIKEIKRHPWLTQGIDNFNSWVEETDPGRSSHGRKIEVSKDELDKAVIPITLIDRVRSGVRKTLDTVMRIGTRGGSRKRAQSSATNPDQASISAHSSSSTISQEGRRPSLAAVNHSIFEALRQSREPEHPLSQSVTASPEATERRRYFDRPSSRTASPAHSIESNEQVGPLTGLSRPQAAERSYSTNSSAASVRTIRQSDLHVSLAGRPVSPGMPPALPGTPMTLDTLGGSSLGGLFGGVPRRLVNSVRSRERMLNVPREHARAKSIDRLVSTDDDPHSGPSIALSNAFAAGEVDQPDLLKELSPAICPPNGLDAYFPSSQSRGPSRQSSISSVTSHPRASYAAPVHDVGPIPNTHVISLSQLQRGTSDDTFSRAKDEFRRRRVVEETLDRERPHSMNFQRPTSSLGPSECPPSPDDEIMGRYFCNERQQSLETSPVSYPTSVQSAALTPSSSEDQFTSMSQSTSHPSFPSVISADSSVAPEDCGSAPGSRGASTTVQAMDSIESPYDDLAGYEGDDALETEEDDEDSEEEEFLVMGNKRRPQGNPRSESISNAELARHDIQNVRREIIASRRRSERSGSNGTVKKIRPIAESGHDDQHHGASSETL</sequence>
<comment type="catalytic activity">
    <reaction evidence="8">
        <text>L-seryl-[protein] + ATP = O-phospho-L-seryl-[protein] + ADP + H(+)</text>
        <dbReference type="Rhea" id="RHEA:17989"/>
        <dbReference type="Rhea" id="RHEA-COMP:9863"/>
        <dbReference type="Rhea" id="RHEA-COMP:11604"/>
        <dbReference type="ChEBI" id="CHEBI:15378"/>
        <dbReference type="ChEBI" id="CHEBI:29999"/>
        <dbReference type="ChEBI" id="CHEBI:30616"/>
        <dbReference type="ChEBI" id="CHEBI:83421"/>
        <dbReference type="ChEBI" id="CHEBI:456216"/>
        <dbReference type="EC" id="2.7.11.1"/>
    </reaction>
</comment>
<feature type="compositionally biased region" description="Low complexity" evidence="10">
    <location>
        <begin position="1102"/>
        <end position="1117"/>
    </location>
</feature>
<keyword evidence="5" id="KW-0418">Kinase</keyword>
<accession>A0A1Y1ZPQ5</accession>
<name>A0A1Y1ZPQ5_9PLEO</name>
<proteinExistence type="predicted"/>
<feature type="compositionally biased region" description="Polar residues" evidence="10">
    <location>
        <begin position="507"/>
        <end position="517"/>
    </location>
</feature>
<feature type="domain" description="Protein kinase" evidence="11">
    <location>
        <begin position="298"/>
        <end position="795"/>
    </location>
</feature>
<feature type="compositionally biased region" description="Polar residues" evidence="10">
    <location>
        <begin position="169"/>
        <end position="179"/>
    </location>
</feature>
<evidence type="ECO:0000313" key="13">
    <source>
        <dbReference type="Proteomes" id="UP000193144"/>
    </source>
</evidence>
<dbReference type="GO" id="GO:0004674">
    <property type="term" value="F:protein serine/threonine kinase activity"/>
    <property type="evidence" value="ECO:0007669"/>
    <property type="project" value="UniProtKB-KW"/>
</dbReference>
<evidence type="ECO:0000259" key="11">
    <source>
        <dbReference type="PROSITE" id="PS50011"/>
    </source>
</evidence>
<dbReference type="PROSITE" id="PS50011">
    <property type="entry name" value="PROTEIN_KINASE_DOM"/>
    <property type="match status" value="1"/>
</dbReference>
<dbReference type="InterPro" id="IPR011009">
    <property type="entry name" value="Kinase-like_dom_sf"/>
</dbReference>
<feature type="region of interest" description="Disordered" evidence="10">
    <location>
        <begin position="1098"/>
        <end position="1132"/>
    </location>
</feature>
<feature type="region of interest" description="Disordered" evidence="10">
    <location>
        <begin position="1"/>
        <end position="67"/>
    </location>
</feature>
<keyword evidence="3" id="KW-0808">Transferase</keyword>
<evidence type="ECO:0000256" key="8">
    <source>
        <dbReference type="ARBA" id="ARBA00048679"/>
    </source>
</evidence>
<dbReference type="EMBL" id="MCFA01000053">
    <property type="protein sequence ID" value="ORY12230.1"/>
    <property type="molecule type" value="Genomic_DNA"/>
</dbReference>
<keyword evidence="4 9" id="KW-0547">Nucleotide-binding</keyword>
<feature type="compositionally biased region" description="Polar residues" evidence="10">
    <location>
        <begin position="937"/>
        <end position="951"/>
    </location>
</feature>
<comment type="catalytic activity">
    <reaction evidence="7">
        <text>L-threonyl-[protein] + ATP = O-phospho-L-threonyl-[protein] + ADP + H(+)</text>
        <dbReference type="Rhea" id="RHEA:46608"/>
        <dbReference type="Rhea" id="RHEA-COMP:11060"/>
        <dbReference type="Rhea" id="RHEA-COMP:11605"/>
        <dbReference type="ChEBI" id="CHEBI:15378"/>
        <dbReference type="ChEBI" id="CHEBI:30013"/>
        <dbReference type="ChEBI" id="CHEBI:30616"/>
        <dbReference type="ChEBI" id="CHEBI:61977"/>
        <dbReference type="ChEBI" id="CHEBI:456216"/>
        <dbReference type="EC" id="2.7.11.1"/>
    </reaction>
</comment>
<dbReference type="PANTHER" id="PTHR43895">
    <property type="entry name" value="CALCIUM/CALMODULIN-DEPENDENT PROTEIN KINASE KINASE-RELATED"/>
    <property type="match status" value="1"/>
</dbReference>
<dbReference type="Gene3D" id="3.30.200.20">
    <property type="entry name" value="Phosphorylase Kinase, domain 1"/>
    <property type="match status" value="1"/>
</dbReference>
<dbReference type="GO" id="GO:0042149">
    <property type="term" value="P:cellular response to glucose starvation"/>
    <property type="evidence" value="ECO:0007669"/>
    <property type="project" value="UniProtKB-ARBA"/>
</dbReference>
<comment type="caution">
    <text evidence="12">The sequence shown here is derived from an EMBL/GenBank/DDBJ whole genome shotgun (WGS) entry which is preliminary data.</text>
</comment>
<evidence type="ECO:0000256" key="1">
    <source>
        <dbReference type="ARBA" id="ARBA00012513"/>
    </source>
</evidence>
<dbReference type="PANTHER" id="PTHR43895:SF152">
    <property type="entry name" value="SERINE_THREONINE-PROTEIN KINASE TOS3"/>
    <property type="match status" value="1"/>
</dbReference>
<dbReference type="GO" id="GO:0007165">
    <property type="term" value="P:signal transduction"/>
    <property type="evidence" value="ECO:0007669"/>
    <property type="project" value="TreeGrafter"/>
</dbReference>
<dbReference type="SUPFAM" id="SSF56112">
    <property type="entry name" value="Protein kinase-like (PK-like)"/>
    <property type="match status" value="1"/>
</dbReference>
<keyword evidence="2" id="KW-0723">Serine/threonine-protein kinase</keyword>
<evidence type="ECO:0000256" key="3">
    <source>
        <dbReference type="ARBA" id="ARBA00022679"/>
    </source>
</evidence>
<organism evidence="12 13">
    <name type="scientific">Clohesyomyces aquaticus</name>
    <dbReference type="NCBI Taxonomy" id="1231657"/>
    <lineage>
        <taxon>Eukaryota</taxon>
        <taxon>Fungi</taxon>
        <taxon>Dikarya</taxon>
        <taxon>Ascomycota</taxon>
        <taxon>Pezizomycotina</taxon>
        <taxon>Dothideomycetes</taxon>
        <taxon>Pleosporomycetidae</taxon>
        <taxon>Pleosporales</taxon>
        <taxon>Lindgomycetaceae</taxon>
        <taxon>Clohesyomyces</taxon>
    </lineage>
</organism>
<evidence type="ECO:0000256" key="4">
    <source>
        <dbReference type="ARBA" id="ARBA00022741"/>
    </source>
</evidence>
<dbReference type="FunFam" id="1.10.510.10:FF:000614">
    <property type="entry name" value="Serine/threonine protein kinase, putative"/>
    <property type="match status" value="1"/>
</dbReference>
<dbReference type="Pfam" id="PF00069">
    <property type="entry name" value="Pkinase"/>
    <property type="match status" value="2"/>
</dbReference>
<evidence type="ECO:0000256" key="7">
    <source>
        <dbReference type="ARBA" id="ARBA00047899"/>
    </source>
</evidence>
<feature type="region of interest" description="Disordered" evidence="10">
    <location>
        <begin position="1215"/>
        <end position="1391"/>
    </location>
</feature>
<protein>
    <recommendedName>
        <fullName evidence="1">non-specific serine/threonine protein kinase</fullName>
        <ecNumber evidence="1">2.7.11.1</ecNumber>
    </recommendedName>
</protein>
<feature type="compositionally biased region" description="Polar residues" evidence="10">
    <location>
        <begin position="85"/>
        <end position="95"/>
    </location>
</feature>
<feature type="compositionally biased region" description="Low complexity" evidence="10">
    <location>
        <begin position="874"/>
        <end position="886"/>
    </location>
</feature>
<feature type="compositionally biased region" description="Basic and acidic residues" evidence="10">
    <location>
        <begin position="25"/>
        <end position="35"/>
    </location>
</feature>
<dbReference type="InterPro" id="IPR000719">
    <property type="entry name" value="Prot_kinase_dom"/>
</dbReference>
<evidence type="ECO:0000313" key="12">
    <source>
        <dbReference type="EMBL" id="ORY12230.1"/>
    </source>
</evidence>
<dbReference type="SMART" id="SM00220">
    <property type="entry name" value="S_TKc"/>
    <property type="match status" value="1"/>
</dbReference>
<evidence type="ECO:0000256" key="9">
    <source>
        <dbReference type="PROSITE-ProRule" id="PRU10141"/>
    </source>
</evidence>
<feature type="compositionally biased region" description="Low complexity" evidence="10">
    <location>
        <begin position="46"/>
        <end position="55"/>
    </location>
</feature>
<feature type="region of interest" description="Disordered" evidence="10">
    <location>
        <begin position="436"/>
        <end position="535"/>
    </location>
</feature>
<gene>
    <name evidence="12" type="ORF">BCR34DRAFT_482943</name>
</gene>
<dbReference type="Proteomes" id="UP000193144">
    <property type="component" value="Unassembled WGS sequence"/>
</dbReference>
<feature type="compositionally biased region" description="Polar residues" evidence="10">
    <location>
        <begin position="113"/>
        <end position="157"/>
    </location>
</feature>
<dbReference type="GO" id="GO:0005524">
    <property type="term" value="F:ATP binding"/>
    <property type="evidence" value="ECO:0007669"/>
    <property type="project" value="UniProtKB-UniRule"/>
</dbReference>
<dbReference type="PROSITE" id="PS00107">
    <property type="entry name" value="PROTEIN_KINASE_ATP"/>
    <property type="match status" value="1"/>
</dbReference>
<dbReference type="OrthoDB" id="68483at2759"/>
<feature type="region of interest" description="Disordered" evidence="10">
    <location>
        <begin position="906"/>
        <end position="979"/>
    </location>
</feature>
<dbReference type="InterPro" id="IPR017441">
    <property type="entry name" value="Protein_kinase_ATP_BS"/>
</dbReference>
<feature type="region of interest" description="Disordered" evidence="10">
    <location>
        <begin position="83"/>
        <end position="205"/>
    </location>
</feature>
<reference evidence="12 13" key="1">
    <citation type="submission" date="2016-07" db="EMBL/GenBank/DDBJ databases">
        <title>Pervasive Adenine N6-methylation of Active Genes in Fungi.</title>
        <authorList>
            <consortium name="DOE Joint Genome Institute"/>
            <person name="Mondo S.J."/>
            <person name="Dannebaum R.O."/>
            <person name="Kuo R.C."/>
            <person name="Labutti K."/>
            <person name="Haridas S."/>
            <person name="Kuo A."/>
            <person name="Salamov A."/>
            <person name="Ahrendt S.R."/>
            <person name="Lipzen A."/>
            <person name="Sullivan W."/>
            <person name="Andreopoulos W.B."/>
            <person name="Clum A."/>
            <person name="Lindquist E."/>
            <person name="Daum C."/>
            <person name="Ramamoorthy G.K."/>
            <person name="Gryganskyi A."/>
            <person name="Culley D."/>
            <person name="Magnuson J.K."/>
            <person name="James T.Y."/>
            <person name="O'Malley M.A."/>
            <person name="Stajich J.E."/>
            <person name="Spatafora J.W."/>
            <person name="Visel A."/>
            <person name="Grigoriev I.V."/>
        </authorList>
    </citation>
    <scope>NUCLEOTIDE SEQUENCE [LARGE SCALE GENOMIC DNA]</scope>
    <source>
        <strain evidence="12 13">CBS 115471</strain>
    </source>
</reference>
<keyword evidence="13" id="KW-1185">Reference proteome</keyword>
<evidence type="ECO:0000256" key="5">
    <source>
        <dbReference type="ARBA" id="ARBA00022777"/>
    </source>
</evidence>
<dbReference type="EC" id="2.7.11.1" evidence="1"/>
<dbReference type="FunFam" id="3.30.200.20:FF:000206">
    <property type="entry name" value="Serine/threonine-protein kinase Ssp1"/>
    <property type="match status" value="1"/>
</dbReference>
<dbReference type="Gene3D" id="1.10.510.10">
    <property type="entry name" value="Transferase(Phosphotransferase) domain 1"/>
    <property type="match status" value="1"/>
</dbReference>
<keyword evidence="6 9" id="KW-0067">ATP-binding</keyword>
<feature type="compositionally biased region" description="Polar residues" evidence="10">
    <location>
        <begin position="1215"/>
        <end position="1252"/>
    </location>
</feature>
<dbReference type="GO" id="GO:0001558">
    <property type="term" value="P:regulation of cell growth"/>
    <property type="evidence" value="ECO:0007669"/>
    <property type="project" value="UniProtKB-ARBA"/>
</dbReference>
<feature type="compositionally biased region" description="Basic and acidic residues" evidence="10">
    <location>
        <begin position="925"/>
        <end position="936"/>
    </location>
</feature>
<dbReference type="STRING" id="1231657.A0A1Y1ZPQ5"/>
<feature type="binding site" evidence="9">
    <location>
        <position position="327"/>
    </location>
    <ligand>
        <name>ATP</name>
        <dbReference type="ChEBI" id="CHEBI:30616"/>
    </ligand>
</feature>
<feature type="compositionally biased region" description="Basic and acidic residues" evidence="10">
    <location>
        <begin position="1340"/>
        <end position="1354"/>
    </location>
</feature>
<feature type="compositionally biased region" description="Polar residues" evidence="10">
    <location>
        <begin position="967"/>
        <end position="979"/>
    </location>
</feature>